<dbReference type="GO" id="GO:0005840">
    <property type="term" value="C:ribosome"/>
    <property type="evidence" value="ECO:0007669"/>
    <property type="project" value="UniProtKB-KW"/>
</dbReference>
<protein>
    <submittedName>
        <fullName evidence="2">Ribosomal protein S3</fullName>
    </submittedName>
</protein>
<feature type="region of interest" description="Disordered" evidence="1">
    <location>
        <begin position="187"/>
        <end position="206"/>
    </location>
</feature>
<sequence>MLNLKNNNSSAKQIDSNVEYNSPFIFTKKINTNYKLVPFNIVENDVGKTKYLPPVSKEWKNTVYNYSPKNNINYPIYDLNINSLIRGYFSLYFNNKFLQHKYISRRTKRKSLNRIFVSKAEIKHTNEKAIITLYVFNKERLSLLKRIQKIKKILGFGLKNRISFMTDKWMNFLSYVSKESKSSNLIDTPLHSSQIPHGGKKEERGSESINNSLSLLLKFNVNDSLRKINFLYYMRNKRFFKKVKKVFSTFRRLKLKLSLNKYKFEEKFLSKLSQSISKYYGKKVEFNIVNLKSIAYNTDIFTEILTIKLRKLKSSPMRRINSLLSKVALPKVNTIIERGRVEKQVDRELIDNKYRNININHILNKLSEQDINSKDNLNKLLYNIYYKTILDNSNDTMESIVPLKTKNSKDNISSFSSGDLNKAYYSNLRNIIFENIKYKAMGGARLIVKGRLTKRYRADRAVYKLKWKGGLKNIDSSFKGLSAVVFRGYMDSNVEKSRWSSKRRIGSFAVRGWFSGK</sequence>
<dbReference type="GeneID" id="33869596"/>
<evidence type="ECO:0000256" key="1">
    <source>
        <dbReference type="SAM" id="MobiDB-lite"/>
    </source>
</evidence>
<keyword evidence="2" id="KW-0687">Ribonucleoprotein</keyword>
<gene>
    <name evidence="2" type="primary">rps3</name>
</gene>
<organism evidence="2">
    <name type="scientific">Apiospora arundinis</name>
    <dbReference type="NCBI Taxonomy" id="335852"/>
    <lineage>
        <taxon>Eukaryota</taxon>
        <taxon>Fungi</taxon>
        <taxon>Dikarya</taxon>
        <taxon>Ascomycota</taxon>
        <taxon>Pezizomycotina</taxon>
        <taxon>Sordariomycetes</taxon>
        <taxon>Xylariomycetidae</taxon>
        <taxon>Amphisphaeriales</taxon>
        <taxon>Apiosporaceae</taxon>
        <taxon>Apiospora</taxon>
    </lineage>
</organism>
<dbReference type="EMBL" id="KY775582">
    <property type="protein sequence ID" value="ASH96116.1"/>
    <property type="molecule type" value="Genomic_DNA"/>
</dbReference>
<reference evidence="2" key="1">
    <citation type="submission" date="2017-03" db="EMBL/GenBank/DDBJ databases">
        <title>Complete Mitochondrial Genome of Arthrinium arundinis.</title>
        <authorList>
            <person name="Yuan X."/>
        </authorList>
    </citation>
    <scope>NUCLEOTIDE SEQUENCE</scope>
</reference>
<dbReference type="AlphaFoldDB" id="A0A220IDB7"/>
<evidence type="ECO:0000313" key="2">
    <source>
        <dbReference type="EMBL" id="ASH96116.1"/>
    </source>
</evidence>
<name>A0A220IDB7_9PEZI</name>
<geneLocation type="mitochondrion" evidence="2"/>
<keyword evidence="2" id="KW-0496">Mitochondrion</keyword>
<keyword evidence="2" id="KW-0689">Ribosomal protein</keyword>
<dbReference type="RefSeq" id="YP_009409418.1">
    <property type="nucleotide sequence ID" value="NC_035508.1"/>
</dbReference>
<proteinExistence type="predicted"/>
<accession>A0A220IDB7</accession>